<feature type="region of interest" description="Disordered" evidence="1">
    <location>
        <begin position="248"/>
        <end position="267"/>
    </location>
</feature>
<accession>A0A4Q1REV1</accession>
<feature type="compositionally biased region" description="Polar residues" evidence="1">
    <location>
        <begin position="337"/>
        <end position="367"/>
    </location>
</feature>
<dbReference type="OrthoDB" id="3292458at2"/>
<gene>
    <name evidence="3" type="ORF">ETP43_01745</name>
</gene>
<name>A0A4Q1REV1_9FIRM</name>
<reference evidence="3 4" key="1">
    <citation type="submission" date="2019-01" db="EMBL/GenBank/DDBJ databases">
        <title>Blautia sp. nov. KGMB01111 isolated human feces.</title>
        <authorList>
            <person name="Park J.-E."/>
            <person name="Kim J.-S."/>
            <person name="Park S.-H."/>
        </authorList>
    </citation>
    <scope>NUCLEOTIDE SEQUENCE [LARGE SCALE GENOMIC DNA]</scope>
    <source>
        <strain evidence="3 4">KGMB01111</strain>
    </source>
</reference>
<sequence>MSLKTPYFPAQSGKIRTESGVYWVLKGVKSMIEVIYKEETDNTKENAECVKLPNNVRQIGEIKGQKKIYMEDYVYTFLKKIARNPHGDEVAAILFGSCHWTSQGDYIFIRSALQIRDLELSPEHIRFDDKVWGQVYEDSKKYFPEQEIVGWFAGFPGFNMEITEEIRKTHLDHFAGNDKVLFLMEPGEMEEAFYVYENNQLVRMPGHFIYYEKNDPMQAYMIDRSENKSIEETEHVPDRAVIDFRRAAREKKKETTEAEKAEKAKKHPVRNRWLAGACCAAAMLAVGLPYLNQYQNAKEAVQTGSQRVAVTSEAQKAVEEPLLSPTVTDEPEESLTPVPTQGNTQESLNPQANQEASEESSTPTLQPSAEKEEKKEEQQAAADIKTITYTIQRGDTLTSICQKRYGTISRIDEICQLNGISPEDIIYAGGKLLLPES</sequence>
<organism evidence="3 4">
    <name type="scientific">Blautia faecicola</name>
    <dbReference type="NCBI Taxonomy" id="2509240"/>
    <lineage>
        <taxon>Bacteria</taxon>
        <taxon>Bacillati</taxon>
        <taxon>Bacillota</taxon>
        <taxon>Clostridia</taxon>
        <taxon>Lachnospirales</taxon>
        <taxon>Lachnospiraceae</taxon>
        <taxon>Blautia</taxon>
    </lineage>
</organism>
<evidence type="ECO:0000313" key="4">
    <source>
        <dbReference type="Proteomes" id="UP000290106"/>
    </source>
</evidence>
<dbReference type="PROSITE" id="PS51782">
    <property type="entry name" value="LYSM"/>
    <property type="match status" value="1"/>
</dbReference>
<evidence type="ECO:0000313" key="3">
    <source>
        <dbReference type="EMBL" id="RXS74090.1"/>
    </source>
</evidence>
<keyword evidence="4" id="KW-1185">Reference proteome</keyword>
<dbReference type="InterPro" id="IPR018392">
    <property type="entry name" value="LysM"/>
</dbReference>
<feature type="domain" description="LysM" evidence="2">
    <location>
        <begin position="387"/>
        <end position="434"/>
    </location>
</feature>
<dbReference type="CDD" id="cd00118">
    <property type="entry name" value="LysM"/>
    <property type="match status" value="1"/>
</dbReference>
<dbReference type="Proteomes" id="UP000290106">
    <property type="component" value="Unassembled WGS sequence"/>
</dbReference>
<protein>
    <submittedName>
        <fullName evidence="3">LysM domain-containing protein</fullName>
    </submittedName>
</protein>
<dbReference type="Gene3D" id="3.10.350.10">
    <property type="entry name" value="LysM domain"/>
    <property type="match status" value="1"/>
</dbReference>
<comment type="caution">
    <text evidence="3">The sequence shown here is derived from an EMBL/GenBank/DDBJ whole genome shotgun (WGS) entry which is preliminary data.</text>
</comment>
<dbReference type="SMART" id="SM00257">
    <property type="entry name" value="LysM"/>
    <property type="match status" value="1"/>
</dbReference>
<feature type="compositionally biased region" description="Basic and acidic residues" evidence="1">
    <location>
        <begin position="369"/>
        <end position="378"/>
    </location>
</feature>
<feature type="compositionally biased region" description="Basic and acidic residues" evidence="1">
    <location>
        <begin position="248"/>
        <end position="262"/>
    </location>
</feature>
<dbReference type="EMBL" id="SDKC01000001">
    <property type="protein sequence ID" value="RXS74090.1"/>
    <property type="molecule type" value="Genomic_DNA"/>
</dbReference>
<dbReference type="Pfam" id="PF01476">
    <property type="entry name" value="LysM"/>
    <property type="match status" value="1"/>
</dbReference>
<dbReference type="AlphaFoldDB" id="A0A4Q1REV1"/>
<evidence type="ECO:0000256" key="1">
    <source>
        <dbReference type="SAM" id="MobiDB-lite"/>
    </source>
</evidence>
<evidence type="ECO:0000259" key="2">
    <source>
        <dbReference type="PROSITE" id="PS51782"/>
    </source>
</evidence>
<proteinExistence type="predicted"/>
<dbReference type="SUPFAM" id="SSF54106">
    <property type="entry name" value="LysM domain"/>
    <property type="match status" value="1"/>
</dbReference>
<dbReference type="InterPro" id="IPR036779">
    <property type="entry name" value="LysM_dom_sf"/>
</dbReference>
<feature type="region of interest" description="Disordered" evidence="1">
    <location>
        <begin position="312"/>
        <end position="380"/>
    </location>
</feature>